<evidence type="ECO:0000313" key="3">
    <source>
        <dbReference type="Proteomes" id="UP000001299"/>
    </source>
</evidence>
<dbReference type="InterPro" id="IPR012349">
    <property type="entry name" value="Split_barrel_FMN-bd"/>
</dbReference>
<dbReference type="Proteomes" id="UP000001299">
    <property type="component" value="Chromosome 1"/>
</dbReference>
<dbReference type="AlphaFoldDB" id="E0RZ79"/>
<sequence length="169" mass="19444">MWEIDYEKAASVWLEKDKDSVHMKEDALKDKIDEFIKAHNTCALAVASGDFVRCTPIEYNYVDGSFYLFSEGGLKFKALKNNKHVAFAIYEPYGGFHQLKSLQVMGLASMVEPFTDEYLKIMEHKRIPVEAMKKLPMPMNLIKIVPESYDLLDSDLKKDGYGNRQHLEV</sequence>
<dbReference type="HOGENOM" id="CLU_1419253_0_0_9"/>
<dbReference type="EMBL" id="CP001810">
    <property type="protein sequence ID" value="ADL35451.1"/>
    <property type="molecule type" value="Genomic_DNA"/>
</dbReference>
<evidence type="ECO:0000259" key="1">
    <source>
        <dbReference type="Pfam" id="PF01243"/>
    </source>
</evidence>
<feature type="domain" description="Pyridoxamine 5'-phosphate oxidase N-terminal" evidence="1">
    <location>
        <begin position="28"/>
        <end position="119"/>
    </location>
</feature>
<dbReference type="Gene3D" id="2.30.110.10">
    <property type="entry name" value="Electron Transport, Fmn-binding Protein, Chain A"/>
    <property type="match status" value="1"/>
</dbReference>
<dbReference type="eggNOG" id="COG3467">
    <property type="taxonomic scope" value="Bacteria"/>
</dbReference>
<organism evidence="2 3">
    <name type="scientific">Butyrivibrio proteoclasticus (strain ATCC 51982 / DSM 14932 / B316)</name>
    <name type="common">Clostridium proteoclasticum</name>
    <dbReference type="NCBI Taxonomy" id="515622"/>
    <lineage>
        <taxon>Bacteria</taxon>
        <taxon>Bacillati</taxon>
        <taxon>Bacillota</taxon>
        <taxon>Clostridia</taxon>
        <taxon>Lachnospirales</taxon>
        <taxon>Lachnospiraceae</taxon>
        <taxon>Butyrivibrio</taxon>
    </lineage>
</organism>
<proteinExistence type="predicted"/>
<evidence type="ECO:0000313" key="2">
    <source>
        <dbReference type="EMBL" id="ADL35451.1"/>
    </source>
</evidence>
<protein>
    <submittedName>
        <fullName evidence="2">Pyridoxamine 5'-phosphate oxidase family protein</fullName>
    </submittedName>
</protein>
<dbReference type="InterPro" id="IPR011576">
    <property type="entry name" value="Pyridox_Oxase_N"/>
</dbReference>
<dbReference type="SUPFAM" id="SSF50475">
    <property type="entry name" value="FMN-binding split barrel"/>
    <property type="match status" value="1"/>
</dbReference>
<dbReference type="STRING" id="515622.bpr_I2719"/>
<accession>E0RZ79</accession>
<keyword evidence="3" id="KW-1185">Reference proteome</keyword>
<dbReference type="Pfam" id="PF01243">
    <property type="entry name" value="PNPOx_N"/>
    <property type="match status" value="1"/>
</dbReference>
<name>E0RZ79_BUTPB</name>
<reference evidence="2 3" key="1">
    <citation type="journal article" date="2010" name="PLoS ONE">
        <title>The glycobiome of the rumen bacterium Butyrivibrio proteoclasticus B316(T) highlights adaptation to a polysaccharide-rich environment.</title>
        <authorList>
            <person name="Kelly W.J."/>
            <person name="Leahy S.C."/>
            <person name="Altermann E."/>
            <person name="Yeoman C.J."/>
            <person name="Dunne J.C."/>
            <person name="Kong Z."/>
            <person name="Pacheco D.M."/>
            <person name="Li D."/>
            <person name="Noel S.J."/>
            <person name="Moon C.D."/>
            <person name="Cookson A.L."/>
            <person name="Attwood G.T."/>
        </authorList>
    </citation>
    <scope>NUCLEOTIDE SEQUENCE [LARGE SCALE GENOMIC DNA]</scope>
    <source>
        <strain evidence="3">ATCC 51982 / DSM 14932 / B316</strain>
    </source>
</reference>
<gene>
    <name evidence="2" type="ordered locus">bpr_I2719</name>
</gene>
<dbReference type="RefSeq" id="WP_013282104.1">
    <property type="nucleotide sequence ID" value="NC_014387.1"/>
</dbReference>
<dbReference type="KEGG" id="bpb:bpr_I2719"/>